<feature type="transmembrane region" description="Helical" evidence="7">
    <location>
        <begin position="366"/>
        <end position="386"/>
    </location>
</feature>
<feature type="transmembrane region" description="Helical" evidence="7">
    <location>
        <begin position="54"/>
        <end position="75"/>
    </location>
</feature>
<feature type="domain" description="Major facilitator superfamily (MFS) profile" evidence="8">
    <location>
        <begin position="18"/>
        <end position="508"/>
    </location>
</feature>
<evidence type="ECO:0000256" key="6">
    <source>
        <dbReference type="ARBA" id="ARBA00023136"/>
    </source>
</evidence>
<dbReference type="Pfam" id="PF07690">
    <property type="entry name" value="MFS_1"/>
    <property type="match status" value="1"/>
</dbReference>
<organism evidence="9 10">
    <name type="scientific">Mycobacterium angelicum</name>
    <dbReference type="NCBI Taxonomy" id="470074"/>
    <lineage>
        <taxon>Bacteria</taxon>
        <taxon>Bacillati</taxon>
        <taxon>Actinomycetota</taxon>
        <taxon>Actinomycetes</taxon>
        <taxon>Mycobacteriales</taxon>
        <taxon>Mycobacteriaceae</taxon>
        <taxon>Mycobacterium</taxon>
    </lineage>
</organism>
<dbReference type="SUPFAM" id="SSF103473">
    <property type="entry name" value="MFS general substrate transporter"/>
    <property type="match status" value="1"/>
</dbReference>
<accession>A0A1W9ZSS2</accession>
<evidence type="ECO:0000313" key="9">
    <source>
        <dbReference type="EMBL" id="ORA20763.1"/>
    </source>
</evidence>
<evidence type="ECO:0000256" key="7">
    <source>
        <dbReference type="SAM" id="Phobius"/>
    </source>
</evidence>
<dbReference type="InterPro" id="IPR036259">
    <property type="entry name" value="MFS_trans_sf"/>
</dbReference>
<dbReference type="EMBL" id="MVHE01000020">
    <property type="protein sequence ID" value="ORA20763.1"/>
    <property type="molecule type" value="Genomic_DNA"/>
</dbReference>
<dbReference type="CDD" id="cd17321">
    <property type="entry name" value="MFS_MMR_MDR_like"/>
    <property type="match status" value="1"/>
</dbReference>
<name>A0A1W9ZSS2_MYCAN</name>
<dbReference type="PRINTS" id="PR01036">
    <property type="entry name" value="TCRTETB"/>
</dbReference>
<keyword evidence="3" id="KW-1003">Cell membrane</keyword>
<keyword evidence="5 7" id="KW-1133">Transmembrane helix</keyword>
<dbReference type="OrthoDB" id="9781469at2"/>
<evidence type="ECO:0000256" key="1">
    <source>
        <dbReference type="ARBA" id="ARBA00004651"/>
    </source>
</evidence>
<feature type="transmembrane region" description="Helical" evidence="7">
    <location>
        <begin position="168"/>
        <end position="190"/>
    </location>
</feature>
<dbReference type="PANTHER" id="PTHR42718:SF47">
    <property type="entry name" value="METHYL VIOLOGEN RESISTANCE PROTEIN SMVA"/>
    <property type="match status" value="1"/>
</dbReference>
<dbReference type="Proteomes" id="UP000192284">
    <property type="component" value="Unassembled WGS sequence"/>
</dbReference>
<feature type="transmembrane region" description="Helical" evidence="7">
    <location>
        <begin position="340"/>
        <end position="360"/>
    </location>
</feature>
<feature type="transmembrane region" description="Helical" evidence="7">
    <location>
        <begin position="478"/>
        <end position="504"/>
    </location>
</feature>
<dbReference type="GO" id="GO:0005886">
    <property type="term" value="C:plasma membrane"/>
    <property type="evidence" value="ECO:0007669"/>
    <property type="project" value="UniProtKB-SubCell"/>
</dbReference>
<feature type="transmembrane region" description="Helical" evidence="7">
    <location>
        <begin position="315"/>
        <end position="333"/>
    </location>
</feature>
<keyword evidence="2" id="KW-0813">Transport</keyword>
<evidence type="ECO:0000313" key="10">
    <source>
        <dbReference type="Proteomes" id="UP000192284"/>
    </source>
</evidence>
<feature type="transmembrane region" description="Helical" evidence="7">
    <location>
        <begin position="87"/>
        <end position="108"/>
    </location>
</feature>
<dbReference type="Gene3D" id="1.20.1250.20">
    <property type="entry name" value="MFS general substrate transporter like domains"/>
    <property type="match status" value="1"/>
</dbReference>
<evidence type="ECO:0000256" key="5">
    <source>
        <dbReference type="ARBA" id="ARBA00022989"/>
    </source>
</evidence>
<dbReference type="GO" id="GO:0022857">
    <property type="term" value="F:transmembrane transporter activity"/>
    <property type="evidence" value="ECO:0007669"/>
    <property type="project" value="InterPro"/>
</dbReference>
<reference evidence="9 10" key="1">
    <citation type="submission" date="2017-02" db="EMBL/GenBank/DDBJ databases">
        <title>The new phylogeny of genus Mycobacterium.</title>
        <authorList>
            <person name="Tortoli E."/>
            <person name="Trovato A."/>
            <person name="Cirillo D.M."/>
        </authorList>
    </citation>
    <scope>NUCLEOTIDE SEQUENCE [LARGE SCALE GENOMIC DNA]</scope>
    <source>
        <strain evidence="9 10">DSM 45057</strain>
    </source>
</reference>
<evidence type="ECO:0000256" key="3">
    <source>
        <dbReference type="ARBA" id="ARBA00022475"/>
    </source>
</evidence>
<comment type="caution">
    <text evidence="9">The sequence shown here is derived from an EMBL/GenBank/DDBJ whole genome shotgun (WGS) entry which is preliminary data.</text>
</comment>
<feature type="transmembrane region" description="Helical" evidence="7">
    <location>
        <begin position="17"/>
        <end position="39"/>
    </location>
</feature>
<comment type="subcellular location">
    <subcellularLocation>
        <location evidence="1">Cell membrane</location>
        <topology evidence="1">Multi-pass membrane protein</topology>
    </subcellularLocation>
</comment>
<evidence type="ECO:0000256" key="2">
    <source>
        <dbReference type="ARBA" id="ARBA00022448"/>
    </source>
</evidence>
<feature type="transmembrane region" description="Helical" evidence="7">
    <location>
        <begin position="141"/>
        <end position="162"/>
    </location>
</feature>
<dbReference type="InterPro" id="IPR020846">
    <property type="entry name" value="MFS_dom"/>
</dbReference>
<feature type="transmembrane region" description="Helical" evidence="7">
    <location>
        <begin position="229"/>
        <end position="249"/>
    </location>
</feature>
<protein>
    <submittedName>
        <fullName evidence="9">MFS transporter</fullName>
    </submittedName>
</protein>
<proteinExistence type="predicted"/>
<sequence>MTTEQLAAKPVTGRAGAVLFTVCAALFLVVVDVTVLHVAAPKIAEGLNPSATEFLWIVDIYPLVMASLMLIAAVAGDRFGRKRLLMAGLTIFAVVSIPAAFASTPLLLILARSVMAVGAAMILPATVSLLRVAFPERRERLRVIGIWSAVSAVGAAIGPVIGGLLVEYFYWGAVFLVNAPLALLVLLLVWRLVPESRSQARLVLDGLSVVLSIVGVLAFALAIKQVTRHGVDAAALGCLVVAGGGLWCFIRRQSNRQNRGIEPLLNVRLFMRASFSVAVASVVLAVFCIVGLNLVFAQYLQNFLGLTPVEAALRLTPMAATTVVGSLSAHLIVDRCGTRVAIGCGLGLAALALIPLLTLGAHEQPLVFAGSLAVVGFVLDVVVVCANDAIVSAVSQDYIGQAAGVEEVAYDLGGGLGIAVLGSVLTAGYTAAFRPIRGLNPDQLSSARESIRNAQHLAGQTSAPALAEQIRLEAQKAFLTGFHTTIAVSIAILAVAAVAAVVVISSKSAPADEDVSEPT</sequence>
<feature type="transmembrane region" description="Helical" evidence="7">
    <location>
        <begin position="269"/>
        <end position="295"/>
    </location>
</feature>
<dbReference type="PANTHER" id="PTHR42718">
    <property type="entry name" value="MAJOR FACILITATOR SUPERFAMILY MULTIDRUG TRANSPORTER MFSC"/>
    <property type="match status" value="1"/>
</dbReference>
<dbReference type="InterPro" id="IPR011701">
    <property type="entry name" value="MFS"/>
</dbReference>
<dbReference type="RefSeq" id="WP_083113767.1">
    <property type="nucleotide sequence ID" value="NZ_JACKTS010000031.1"/>
</dbReference>
<keyword evidence="4 7" id="KW-0812">Transmembrane</keyword>
<evidence type="ECO:0000256" key="4">
    <source>
        <dbReference type="ARBA" id="ARBA00022692"/>
    </source>
</evidence>
<keyword evidence="10" id="KW-1185">Reference proteome</keyword>
<dbReference type="Gene3D" id="1.20.1720.10">
    <property type="entry name" value="Multidrug resistance protein D"/>
    <property type="match status" value="1"/>
</dbReference>
<gene>
    <name evidence="9" type="ORF">BST12_14245</name>
</gene>
<keyword evidence="6 7" id="KW-0472">Membrane</keyword>
<feature type="transmembrane region" description="Helical" evidence="7">
    <location>
        <begin position="114"/>
        <end position="134"/>
    </location>
</feature>
<dbReference type="PROSITE" id="PS50850">
    <property type="entry name" value="MFS"/>
    <property type="match status" value="1"/>
</dbReference>
<evidence type="ECO:0000259" key="8">
    <source>
        <dbReference type="PROSITE" id="PS50850"/>
    </source>
</evidence>
<feature type="transmembrane region" description="Helical" evidence="7">
    <location>
        <begin position="202"/>
        <end position="223"/>
    </location>
</feature>
<dbReference type="AlphaFoldDB" id="A0A1W9ZSS2"/>